<evidence type="ECO:0000256" key="1">
    <source>
        <dbReference type="ARBA" id="ARBA00022475"/>
    </source>
</evidence>
<evidence type="ECO:0000259" key="7">
    <source>
        <dbReference type="Pfam" id="PF00149"/>
    </source>
</evidence>
<dbReference type="GO" id="GO:0016020">
    <property type="term" value="C:membrane"/>
    <property type="evidence" value="ECO:0007669"/>
    <property type="project" value="GOC"/>
</dbReference>
<keyword evidence="6" id="KW-0464">Manganese</keyword>
<keyword evidence="4 8" id="KW-0378">Hydrolase</keyword>
<keyword evidence="5" id="KW-0472">Membrane</keyword>
<protein>
    <submittedName>
        <fullName evidence="8">UDP-2,3-diacylglucosamine hydrolase</fullName>
    </submittedName>
</protein>
<gene>
    <name evidence="8" type="primary">lpxH</name>
    <name evidence="8" type="ORF">CCY01nite_16190</name>
</gene>
<dbReference type="GO" id="GO:0009245">
    <property type="term" value="P:lipid A biosynthetic process"/>
    <property type="evidence" value="ECO:0007669"/>
    <property type="project" value="TreeGrafter"/>
</dbReference>
<dbReference type="SUPFAM" id="SSF56300">
    <property type="entry name" value="Metallo-dependent phosphatases"/>
    <property type="match status" value="1"/>
</dbReference>
<evidence type="ECO:0000313" key="9">
    <source>
        <dbReference type="Proteomes" id="UP000321436"/>
    </source>
</evidence>
<proteinExistence type="predicted"/>
<accession>A0A512RI34</accession>
<dbReference type="PANTHER" id="PTHR34990:SF1">
    <property type="entry name" value="UDP-2,3-DIACYLGLUCOSAMINE HYDROLASE"/>
    <property type="match status" value="1"/>
</dbReference>
<evidence type="ECO:0000256" key="2">
    <source>
        <dbReference type="ARBA" id="ARBA00022519"/>
    </source>
</evidence>
<comment type="caution">
    <text evidence="8">The sequence shown here is derived from an EMBL/GenBank/DDBJ whole genome shotgun (WGS) entry which is preliminary data.</text>
</comment>
<evidence type="ECO:0000256" key="4">
    <source>
        <dbReference type="ARBA" id="ARBA00022801"/>
    </source>
</evidence>
<dbReference type="RefSeq" id="WP_246129888.1">
    <property type="nucleotide sequence ID" value="NZ_BKAU01000001.1"/>
</dbReference>
<evidence type="ECO:0000256" key="6">
    <source>
        <dbReference type="ARBA" id="ARBA00023211"/>
    </source>
</evidence>
<dbReference type="PANTHER" id="PTHR34990">
    <property type="entry name" value="UDP-2,3-DIACYLGLUCOSAMINE HYDROLASE-RELATED"/>
    <property type="match status" value="1"/>
</dbReference>
<name>A0A512RI34_9BACT</name>
<evidence type="ECO:0000256" key="5">
    <source>
        <dbReference type="ARBA" id="ARBA00023136"/>
    </source>
</evidence>
<dbReference type="InterPro" id="IPR004843">
    <property type="entry name" value="Calcineurin-like_PHP"/>
</dbReference>
<keyword evidence="3" id="KW-0479">Metal-binding</keyword>
<evidence type="ECO:0000256" key="3">
    <source>
        <dbReference type="ARBA" id="ARBA00022723"/>
    </source>
</evidence>
<keyword evidence="1" id="KW-1003">Cell membrane</keyword>
<dbReference type="AlphaFoldDB" id="A0A512RI34"/>
<keyword evidence="2" id="KW-0997">Cell inner membrane</keyword>
<keyword evidence="9" id="KW-1185">Reference proteome</keyword>
<dbReference type="Gene3D" id="3.60.21.10">
    <property type="match status" value="1"/>
</dbReference>
<dbReference type="CDD" id="cd07398">
    <property type="entry name" value="MPP_YbbF-LpxH"/>
    <property type="match status" value="1"/>
</dbReference>
<dbReference type="InterPro" id="IPR043461">
    <property type="entry name" value="LpxH-like"/>
</dbReference>
<dbReference type="GO" id="GO:0008758">
    <property type="term" value="F:UDP-2,3-diacylglucosamine hydrolase activity"/>
    <property type="evidence" value="ECO:0007669"/>
    <property type="project" value="TreeGrafter"/>
</dbReference>
<reference evidence="8 9" key="1">
    <citation type="submission" date="2019-07" db="EMBL/GenBank/DDBJ databases">
        <title>Whole genome shotgun sequence of Chitinophaga cymbidii NBRC 109752.</title>
        <authorList>
            <person name="Hosoyama A."/>
            <person name="Uohara A."/>
            <person name="Ohji S."/>
            <person name="Ichikawa N."/>
        </authorList>
    </citation>
    <scope>NUCLEOTIDE SEQUENCE [LARGE SCALE GENOMIC DNA]</scope>
    <source>
        <strain evidence="8 9">NBRC 109752</strain>
    </source>
</reference>
<dbReference type="Pfam" id="PF00149">
    <property type="entry name" value="Metallophos"/>
    <property type="match status" value="1"/>
</dbReference>
<organism evidence="8 9">
    <name type="scientific">Chitinophaga cymbidii</name>
    <dbReference type="NCBI Taxonomy" id="1096750"/>
    <lineage>
        <taxon>Bacteria</taxon>
        <taxon>Pseudomonadati</taxon>
        <taxon>Bacteroidota</taxon>
        <taxon>Chitinophagia</taxon>
        <taxon>Chitinophagales</taxon>
        <taxon>Chitinophagaceae</taxon>
        <taxon>Chitinophaga</taxon>
    </lineage>
</organism>
<feature type="domain" description="Calcineurin-like phosphoesterase" evidence="7">
    <location>
        <begin position="26"/>
        <end position="231"/>
    </location>
</feature>
<evidence type="ECO:0000313" key="8">
    <source>
        <dbReference type="EMBL" id="GEP95359.1"/>
    </source>
</evidence>
<dbReference type="GO" id="GO:0046872">
    <property type="term" value="F:metal ion binding"/>
    <property type="evidence" value="ECO:0007669"/>
    <property type="project" value="UniProtKB-KW"/>
</dbReference>
<dbReference type="EMBL" id="BKAU01000001">
    <property type="protein sequence ID" value="GEP95359.1"/>
    <property type="molecule type" value="Genomic_DNA"/>
</dbReference>
<dbReference type="InterPro" id="IPR029052">
    <property type="entry name" value="Metallo-depent_PP-like"/>
</dbReference>
<dbReference type="Proteomes" id="UP000321436">
    <property type="component" value="Unassembled WGS sequence"/>
</dbReference>
<sequence>MQKEIITFAFYIYSNTMEILLPPDKRIYFASDFHLGAPDMQKSRERERLVVQWLDEAAKDAAHIFLVGDLFDFWFEYKHVIPKGYVRLLGKLSELRDKGIGISVFIGNHDMWMNGYFEDELDIPVYYEPQQYTIAGKKFYIGHGDGLGPGDHGYKFLKKVFRNPVCRWLFSCIHPGWGISMANYWSRKSRAATGSQLEQFLGEDDEWLAIYSKEILQQEHFDYFIFGHRHLPLDLKVGENSRYINLGDWLNYNSYAVFDGKTAELKYYGR</sequence>